<dbReference type="AlphaFoldDB" id="A2FBC1"/>
<dbReference type="SUPFAM" id="SSF52047">
    <property type="entry name" value="RNI-like"/>
    <property type="match status" value="1"/>
</dbReference>
<reference evidence="2" key="2">
    <citation type="journal article" date="2007" name="Science">
        <title>Draft genome sequence of the sexually transmitted pathogen Trichomonas vaginalis.</title>
        <authorList>
            <person name="Carlton J.M."/>
            <person name="Hirt R.P."/>
            <person name="Silva J.C."/>
            <person name="Delcher A.L."/>
            <person name="Schatz M."/>
            <person name="Zhao Q."/>
            <person name="Wortman J.R."/>
            <person name="Bidwell S.L."/>
            <person name="Alsmark U.C.M."/>
            <person name="Besteiro S."/>
            <person name="Sicheritz-Ponten T."/>
            <person name="Noel C.J."/>
            <person name="Dacks J.B."/>
            <person name="Foster P.G."/>
            <person name="Simillion C."/>
            <person name="Van de Peer Y."/>
            <person name="Miranda-Saavedra D."/>
            <person name="Barton G.J."/>
            <person name="Westrop G.D."/>
            <person name="Mueller S."/>
            <person name="Dessi D."/>
            <person name="Fiori P.L."/>
            <person name="Ren Q."/>
            <person name="Paulsen I."/>
            <person name="Zhang H."/>
            <person name="Bastida-Corcuera F.D."/>
            <person name="Simoes-Barbosa A."/>
            <person name="Brown M.T."/>
            <person name="Hayes R.D."/>
            <person name="Mukherjee M."/>
            <person name="Okumura C.Y."/>
            <person name="Schneider R."/>
            <person name="Smith A.J."/>
            <person name="Vanacova S."/>
            <person name="Villalvazo M."/>
            <person name="Haas B.J."/>
            <person name="Pertea M."/>
            <person name="Feldblyum T.V."/>
            <person name="Utterback T.R."/>
            <person name="Shu C.L."/>
            <person name="Osoegawa K."/>
            <person name="de Jong P.J."/>
            <person name="Hrdy I."/>
            <person name="Horvathova L."/>
            <person name="Zubacova Z."/>
            <person name="Dolezal P."/>
            <person name="Malik S.B."/>
            <person name="Logsdon J.M. Jr."/>
            <person name="Henze K."/>
            <person name="Gupta A."/>
            <person name="Wang C.C."/>
            <person name="Dunne R.L."/>
            <person name="Upcroft J.A."/>
            <person name="Upcroft P."/>
            <person name="White O."/>
            <person name="Salzberg S.L."/>
            <person name="Tang P."/>
            <person name="Chiu C.-H."/>
            <person name="Lee Y.-S."/>
            <person name="Embley T.M."/>
            <person name="Coombs G.H."/>
            <person name="Mottram J.C."/>
            <person name="Tachezy J."/>
            <person name="Fraser-Liggett C.M."/>
            <person name="Johnson P.J."/>
        </authorList>
    </citation>
    <scope>NUCLEOTIDE SEQUENCE [LARGE SCALE GENOMIC DNA]</scope>
    <source>
        <strain evidence="2">G3</strain>
    </source>
</reference>
<evidence type="ECO:0000256" key="1">
    <source>
        <dbReference type="SAM" id="MobiDB-lite"/>
    </source>
</evidence>
<gene>
    <name evidence="2" type="ORF">TVAG_157860</name>
</gene>
<dbReference type="SMR" id="A2FBC1"/>
<dbReference type="GO" id="GO:0005886">
    <property type="term" value="C:plasma membrane"/>
    <property type="evidence" value="ECO:0000318"/>
    <property type="project" value="GO_Central"/>
</dbReference>
<evidence type="ECO:0000313" key="3">
    <source>
        <dbReference type="Proteomes" id="UP000001542"/>
    </source>
</evidence>
<dbReference type="OrthoDB" id="18598at2759"/>
<proteinExistence type="predicted"/>
<dbReference type="GO" id="GO:0016477">
    <property type="term" value="P:cell migration"/>
    <property type="evidence" value="ECO:0000318"/>
    <property type="project" value="GO_Central"/>
</dbReference>
<dbReference type="Proteomes" id="UP000001542">
    <property type="component" value="Unassembled WGS sequence"/>
</dbReference>
<dbReference type="VEuPathDB" id="TrichDB:TVAGG3_0232180"/>
<dbReference type="KEGG" id="tva:4755589"/>
<feature type="compositionally biased region" description="Polar residues" evidence="1">
    <location>
        <begin position="641"/>
        <end position="650"/>
    </location>
</feature>
<evidence type="ECO:0000313" key="2">
    <source>
        <dbReference type="EMBL" id="EAX97801.1"/>
    </source>
</evidence>
<reference evidence="2" key="1">
    <citation type="submission" date="2006-10" db="EMBL/GenBank/DDBJ databases">
        <authorList>
            <person name="Amadeo P."/>
            <person name="Zhao Q."/>
            <person name="Wortman J."/>
            <person name="Fraser-Liggett C."/>
            <person name="Carlton J."/>
        </authorList>
    </citation>
    <scope>NUCLEOTIDE SEQUENCE</scope>
    <source>
        <strain evidence="2">G3</strain>
    </source>
</reference>
<feature type="region of interest" description="Disordered" evidence="1">
    <location>
        <begin position="641"/>
        <end position="664"/>
    </location>
</feature>
<dbReference type="Gene3D" id="3.80.10.10">
    <property type="entry name" value="Ribonuclease Inhibitor"/>
    <property type="match status" value="1"/>
</dbReference>
<feature type="compositionally biased region" description="Basic and acidic residues" evidence="1">
    <location>
        <begin position="651"/>
        <end position="660"/>
    </location>
</feature>
<sequence>MAALYDFGGNSYKIDSVKSTEQIIFCSIWGEKINTKHKLDKRLLICQESSISLYKSRAFSKDPALSRKFSWFDIVKFGVKNDNQMYFTFEEGEINFKYDHANILAVKIAEFIKSILLEKEMPVINFDDDDSKNSLDLKYCTLMRFRALIFRDGATLKESHLRVFGEYIQSPIKSKSFDCTKFKNFGSIDKYVLEALKIDTTIEELMIPSSGKNSNWEYVAEIIKSSQTLTRVTTSEKFDEKAQAICTSFKANQYSNLQELVFVNNHITDVLVGILEKIIETISLTSLTLSNSMSPRVLKLFLTNIESCDNFKYLQQIKLDSMQELYILTATNICKNIANVAITNCDMEVITFIKNLLKTKDCAIEKFDISKNKLTVPIFQAAFFPTSIKELIMNDMNIDLQYLPSLFNALHNSKTPIIVHLKRMNIVADMWDPVLDAICNITCPELEGLYWDGNVIKGKLLKFFESLPEFKLFGISGYNNEDGSIDDLSDFIATTKSLQTLIIEGTEKKMSTDVMQKILIAIGQNRSLKTINLKSQVLTPEQVVLLGDSLMQNRVIDHINIDRISIQFADLFPFLQTLRKRGAPLKIVYDTSISIPEDKKSEVSLNVRKIGIGDSTISIPEETIKHIDQDRSPGYRTLTVSATTIPSTDQKAPENEKDLEEKESESYYFDYYSDPYSYYYSYSSDDEKEKEKVKTKKEKPKKEGKVKTKKEKPKKEGKVKTKKPVQKQPENKPPEEEIPSLLMTPIYGEIPAPVSQSVLQNLIDHYMIKDIIRRVKENDV</sequence>
<keyword evidence="3" id="KW-1185">Reference proteome</keyword>
<evidence type="ECO:0008006" key="4">
    <source>
        <dbReference type="Google" id="ProtNLM"/>
    </source>
</evidence>
<dbReference type="PANTHER" id="PTHR24112">
    <property type="entry name" value="LEUCINE-RICH REPEAT, ISOFORM F-RELATED"/>
    <property type="match status" value="1"/>
</dbReference>
<accession>A2FBC1</accession>
<dbReference type="InParanoid" id="A2FBC1"/>
<feature type="region of interest" description="Disordered" evidence="1">
    <location>
        <begin position="683"/>
        <end position="739"/>
    </location>
</feature>
<name>A2FBC1_TRIV3</name>
<dbReference type="RefSeq" id="XP_001310731.1">
    <property type="nucleotide sequence ID" value="XM_001310730.1"/>
</dbReference>
<dbReference type="InterPro" id="IPR051279">
    <property type="entry name" value="PP1-Reg/Actin-Interact_Protein"/>
</dbReference>
<organism evidence="2 3">
    <name type="scientific">Trichomonas vaginalis (strain ATCC PRA-98 / G3)</name>
    <dbReference type="NCBI Taxonomy" id="412133"/>
    <lineage>
        <taxon>Eukaryota</taxon>
        <taxon>Metamonada</taxon>
        <taxon>Parabasalia</taxon>
        <taxon>Trichomonadida</taxon>
        <taxon>Trichomonadidae</taxon>
        <taxon>Trichomonas</taxon>
    </lineage>
</organism>
<dbReference type="PANTHER" id="PTHR24112:SF64">
    <property type="entry name" value="CHROMOSOME UNDETERMINED SCAFFOLD_46, WHOLE GENOME SHOTGUN SEQUENCE"/>
    <property type="match status" value="1"/>
</dbReference>
<protein>
    <recommendedName>
        <fullName evidence="4">Leucine Rich Repeat family protein</fullName>
    </recommendedName>
</protein>
<dbReference type="GO" id="GO:0034315">
    <property type="term" value="P:regulation of Arp2/3 complex-mediated actin nucleation"/>
    <property type="evidence" value="ECO:0000318"/>
    <property type="project" value="GO_Central"/>
</dbReference>
<dbReference type="GO" id="GO:0030027">
    <property type="term" value="C:lamellipodium"/>
    <property type="evidence" value="ECO:0000318"/>
    <property type="project" value="GO_Central"/>
</dbReference>
<dbReference type="VEuPathDB" id="TrichDB:TVAG_157860"/>
<dbReference type="InterPro" id="IPR032675">
    <property type="entry name" value="LRR_dom_sf"/>
</dbReference>
<dbReference type="EMBL" id="DS113700">
    <property type="protein sequence ID" value="EAX97801.1"/>
    <property type="molecule type" value="Genomic_DNA"/>
</dbReference>